<dbReference type="Proteomes" id="UP001163324">
    <property type="component" value="Chromosome 3"/>
</dbReference>
<keyword evidence="2" id="KW-1185">Reference proteome</keyword>
<evidence type="ECO:0000313" key="2">
    <source>
        <dbReference type="Proteomes" id="UP001163324"/>
    </source>
</evidence>
<dbReference type="EMBL" id="CM047942">
    <property type="protein sequence ID" value="KAI9901985.1"/>
    <property type="molecule type" value="Genomic_DNA"/>
</dbReference>
<proteinExistence type="predicted"/>
<name>A0ACC0V7W3_9HYPO</name>
<reference evidence="1" key="1">
    <citation type="submission" date="2022-10" db="EMBL/GenBank/DDBJ databases">
        <title>Complete Genome of Trichothecium roseum strain YXFP-22015, a Plant Pathogen Isolated from Citrus.</title>
        <authorList>
            <person name="Wang Y."/>
            <person name="Zhu L."/>
        </authorList>
    </citation>
    <scope>NUCLEOTIDE SEQUENCE</scope>
    <source>
        <strain evidence="1">YXFP-22015</strain>
    </source>
</reference>
<protein>
    <submittedName>
        <fullName evidence="1">Uncharacterized protein</fullName>
    </submittedName>
</protein>
<organism evidence="1 2">
    <name type="scientific">Trichothecium roseum</name>
    <dbReference type="NCBI Taxonomy" id="47278"/>
    <lineage>
        <taxon>Eukaryota</taxon>
        <taxon>Fungi</taxon>
        <taxon>Dikarya</taxon>
        <taxon>Ascomycota</taxon>
        <taxon>Pezizomycotina</taxon>
        <taxon>Sordariomycetes</taxon>
        <taxon>Hypocreomycetidae</taxon>
        <taxon>Hypocreales</taxon>
        <taxon>Hypocreales incertae sedis</taxon>
        <taxon>Trichothecium</taxon>
    </lineage>
</organism>
<comment type="caution">
    <text evidence="1">The sequence shown here is derived from an EMBL/GenBank/DDBJ whole genome shotgun (WGS) entry which is preliminary data.</text>
</comment>
<gene>
    <name evidence="1" type="ORF">N3K66_003802</name>
</gene>
<evidence type="ECO:0000313" key="1">
    <source>
        <dbReference type="EMBL" id="KAI9901985.1"/>
    </source>
</evidence>
<accession>A0ACC0V7W3</accession>
<sequence>MIWRSVTVRHSRRTLASPTTLRPALRQLSTTPPVDPKSLEGEWQTLQKESEKIKAKSTPRKKQDVLNGLINSLATSAGHEHKGPAWTRAHALENGEQLDVTQQWKEFQRIQAHTRKLGSKVDRRYVTSELVVNPPRPEDISLEMLMASQTHMGHHKSLWNPANARYIYGVREDCHIISLEVTAAHLRRAARVVEEVAHMGGLILFVGTRKGQMEIVTKASELAGACHIFTKWTPGAITNRDVILKNHETKVVNHKDAHQAEFDLYTHSARPLMPDLVVCLNPMENYTLLYECGLKNIPTIGVIDTNADPTWVTYTIPANDDSLRSIGVIGGVLGRAGERGQQRRKEKAAREMATWATSPQLRTHMQRESADALSRRAKMLKEIPQAVTDFTEEEQKMMATIYETPEVDSSEEAMLSAMGGAVADAAEDMVAQAEKTSTVDIVGAIDAQLDNVRKTALETGQGLAGASTAELEAQLAAIKTKALDIEQELTRNSSSDIEAQLASIQAAAAEIEKGLAGAAFRTSEAQPASTDASSHVEAQVEAQAASVEAIAGETEQGLSNNSISDSISDIEAQLVDIKTTAADIELRLAKDPAEHIETQLSRVRAMAVEIEQGLTGDSVSDIEARLAKIRASALAMQWGLKKQQ</sequence>